<evidence type="ECO:0000313" key="2">
    <source>
        <dbReference type="EMBL" id="QDQ25687.1"/>
    </source>
</evidence>
<feature type="transmembrane region" description="Helical" evidence="1">
    <location>
        <begin position="72"/>
        <end position="93"/>
    </location>
</feature>
<keyword evidence="1" id="KW-0472">Membrane</keyword>
<organism evidence="2 3">
    <name type="scientific">Chitinimonas arctica</name>
    <dbReference type="NCBI Taxonomy" id="2594795"/>
    <lineage>
        <taxon>Bacteria</taxon>
        <taxon>Pseudomonadati</taxon>
        <taxon>Pseudomonadota</taxon>
        <taxon>Betaproteobacteria</taxon>
        <taxon>Neisseriales</taxon>
        <taxon>Chitinibacteraceae</taxon>
        <taxon>Chitinimonas</taxon>
    </lineage>
</organism>
<sequence length="103" mass="10940">MIKMLARFCSFSMSLAVIAYGIVLCQRASRWTGGTRIGADTLMYTYVLGGVAVIVAVFALKRPSDSTAAAKVKNWAPLAFAAIALAFILLLHMSGVVTAVGRE</sequence>
<keyword evidence="1" id="KW-1133">Transmembrane helix</keyword>
<feature type="transmembrane region" description="Helical" evidence="1">
    <location>
        <begin position="43"/>
        <end position="60"/>
    </location>
</feature>
<proteinExistence type="predicted"/>
<dbReference type="Proteomes" id="UP000317550">
    <property type="component" value="Chromosome"/>
</dbReference>
<evidence type="ECO:0000313" key="3">
    <source>
        <dbReference type="Proteomes" id="UP000317550"/>
    </source>
</evidence>
<dbReference type="AlphaFoldDB" id="A0A516SC11"/>
<keyword evidence="3" id="KW-1185">Reference proteome</keyword>
<protein>
    <submittedName>
        <fullName evidence="2">Uncharacterized protein</fullName>
    </submittedName>
</protein>
<accession>A0A516SC11</accession>
<dbReference type="KEGG" id="cari:FNU76_04595"/>
<dbReference type="RefSeq" id="WP_143856612.1">
    <property type="nucleotide sequence ID" value="NZ_CP041730.1"/>
</dbReference>
<reference evidence="3" key="1">
    <citation type="submission" date="2019-07" db="EMBL/GenBank/DDBJ databases">
        <title>Chitinimonas sp. nov., isolated from Ny-Alesund, arctica soil.</title>
        <authorList>
            <person name="Xu Q."/>
            <person name="Peng F."/>
        </authorList>
    </citation>
    <scope>NUCLEOTIDE SEQUENCE [LARGE SCALE GENOMIC DNA]</scope>
    <source>
        <strain evidence="3">R3-44</strain>
    </source>
</reference>
<keyword evidence="1" id="KW-0812">Transmembrane</keyword>
<evidence type="ECO:0000256" key="1">
    <source>
        <dbReference type="SAM" id="Phobius"/>
    </source>
</evidence>
<name>A0A516SC11_9NEIS</name>
<gene>
    <name evidence="2" type="ORF">FNU76_04595</name>
</gene>
<dbReference type="EMBL" id="CP041730">
    <property type="protein sequence ID" value="QDQ25687.1"/>
    <property type="molecule type" value="Genomic_DNA"/>
</dbReference>